<dbReference type="KEGG" id="pprf:DPRO_0118"/>
<dbReference type="Proteomes" id="UP000219215">
    <property type="component" value="Chromosome DPRO"/>
</dbReference>
<dbReference type="EMBL" id="LT907975">
    <property type="protein sequence ID" value="SOB56996.1"/>
    <property type="molecule type" value="Genomic_DNA"/>
</dbReference>
<proteinExistence type="predicted"/>
<sequence length="210" mass="23983">MTSPATEKLSVTCPHCHHRVNTDPVGAYDVFIDEIGEPIKYSLLKCPVCKHPMLTYQWYNEMANFDGWTGSQWQEPSVQYPELYRQFGSEVPLGVRNCFGEANTCFQSKAYTACAIMCRKTLEGVGKEFMPEGRNLYGIIEQLKDDGTIDTKIYEWATALRESGNTAVHDIESNITKEDAQDILGFTEAFIDYTLVLSKRFDEFMNRRSQ</sequence>
<evidence type="ECO:0000259" key="1">
    <source>
        <dbReference type="Pfam" id="PF13643"/>
    </source>
</evidence>
<dbReference type="AlphaFoldDB" id="A0A2C8F4G9"/>
<organism evidence="2 3">
    <name type="scientific">Pseudodesulfovibrio profundus</name>
    <dbReference type="NCBI Taxonomy" id="57320"/>
    <lineage>
        <taxon>Bacteria</taxon>
        <taxon>Pseudomonadati</taxon>
        <taxon>Thermodesulfobacteriota</taxon>
        <taxon>Desulfovibrionia</taxon>
        <taxon>Desulfovibrionales</taxon>
        <taxon>Desulfovibrionaceae</taxon>
    </lineage>
</organism>
<gene>
    <name evidence="2" type="ORF">DPRO_0118</name>
</gene>
<feature type="domain" description="DUF4145" evidence="1">
    <location>
        <begin position="101"/>
        <end position="188"/>
    </location>
</feature>
<dbReference type="RefSeq" id="WP_097010318.1">
    <property type="nucleotide sequence ID" value="NZ_LT907975.1"/>
</dbReference>
<dbReference type="InterPro" id="IPR025285">
    <property type="entry name" value="DUF4145"/>
</dbReference>
<evidence type="ECO:0000313" key="2">
    <source>
        <dbReference type="EMBL" id="SOB56996.1"/>
    </source>
</evidence>
<accession>A0A2C8F4G9</accession>
<name>A0A2C8F4G9_9BACT</name>
<dbReference type="Pfam" id="PF13643">
    <property type="entry name" value="DUF4145"/>
    <property type="match status" value="1"/>
</dbReference>
<reference evidence="3" key="1">
    <citation type="submission" date="2017-09" db="EMBL/GenBank/DDBJ databases">
        <authorList>
            <person name="Regsiter A."/>
            <person name="William W."/>
        </authorList>
    </citation>
    <scope>NUCLEOTIDE SEQUENCE [LARGE SCALE GENOMIC DNA]</scope>
    <source>
        <strain evidence="3">500-1</strain>
    </source>
</reference>
<protein>
    <recommendedName>
        <fullName evidence="1">DUF4145 domain-containing protein</fullName>
    </recommendedName>
</protein>
<evidence type="ECO:0000313" key="3">
    <source>
        <dbReference type="Proteomes" id="UP000219215"/>
    </source>
</evidence>
<keyword evidence="3" id="KW-1185">Reference proteome</keyword>
<dbReference type="OrthoDB" id="1417974at2"/>